<sequence length="185" mass="19924">MTSGPHVHASPASVGQRQLRLRLKPQGPTTGYVDGGWWPRSRDLATELPALAAVLAVRLGVVHRVVFAMAAWGTTPRRVEIDGWRVRLEGFHFQDKDVVHVIGLDGRRVSLLVVPPEAGDTAGHDAMMAAGQRDNADSPATILAVSGVSAGEPIPVPRMASDGAEERWEVDGGRVHEHEWPSARS</sequence>
<dbReference type="KEGG" id="kal:KALB_5409"/>
<dbReference type="OrthoDB" id="3785441at2"/>
<dbReference type="InterPro" id="IPR046036">
    <property type="entry name" value="DUF5994"/>
</dbReference>
<accession>W5WDY2</accession>
<evidence type="ECO:0000313" key="3">
    <source>
        <dbReference type="Proteomes" id="UP000019225"/>
    </source>
</evidence>
<gene>
    <name evidence="2" type="ORF">KALB_5409</name>
</gene>
<dbReference type="AlphaFoldDB" id="W5WDY2"/>
<name>W5WDY2_9PSEU</name>
<dbReference type="STRING" id="1449976.KALB_5409"/>
<feature type="region of interest" description="Disordered" evidence="1">
    <location>
        <begin position="154"/>
        <end position="185"/>
    </location>
</feature>
<evidence type="ECO:0000256" key="1">
    <source>
        <dbReference type="SAM" id="MobiDB-lite"/>
    </source>
</evidence>
<evidence type="ECO:0000313" key="2">
    <source>
        <dbReference type="EMBL" id="AHH98771.1"/>
    </source>
</evidence>
<dbReference type="Pfam" id="PF19457">
    <property type="entry name" value="DUF5994"/>
    <property type="match status" value="1"/>
</dbReference>
<protein>
    <submittedName>
        <fullName evidence="2">Uncharacterized protein</fullName>
    </submittedName>
</protein>
<dbReference type="Proteomes" id="UP000019225">
    <property type="component" value="Chromosome"/>
</dbReference>
<dbReference type="HOGENOM" id="CLU_100184_2_0_11"/>
<feature type="compositionally biased region" description="Basic and acidic residues" evidence="1">
    <location>
        <begin position="164"/>
        <end position="185"/>
    </location>
</feature>
<keyword evidence="3" id="KW-1185">Reference proteome</keyword>
<reference evidence="2 3" key="1">
    <citation type="journal article" date="2014" name="BMC Genomics">
        <title>Complete genome sequence of producer of the glycopeptide antibiotic Aculeximycin Kutzneria albida DSM 43870T, a representative of minor genus of Pseudonocardiaceae.</title>
        <authorList>
            <person name="Rebets Y."/>
            <person name="Tokovenko B."/>
            <person name="Lushchyk I."/>
            <person name="Ruckert C."/>
            <person name="Zaburannyi N."/>
            <person name="Bechthold A."/>
            <person name="Kalinowski J."/>
            <person name="Luzhetskyy A."/>
        </authorList>
    </citation>
    <scope>NUCLEOTIDE SEQUENCE [LARGE SCALE GENOMIC DNA]</scope>
    <source>
        <strain evidence="2">DSM 43870</strain>
    </source>
</reference>
<dbReference type="eggNOG" id="ENOG5033GYC">
    <property type="taxonomic scope" value="Bacteria"/>
</dbReference>
<dbReference type="EMBL" id="CP007155">
    <property type="protein sequence ID" value="AHH98771.1"/>
    <property type="molecule type" value="Genomic_DNA"/>
</dbReference>
<proteinExistence type="predicted"/>
<organism evidence="2 3">
    <name type="scientific">Kutzneria albida DSM 43870</name>
    <dbReference type="NCBI Taxonomy" id="1449976"/>
    <lineage>
        <taxon>Bacteria</taxon>
        <taxon>Bacillati</taxon>
        <taxon>Actinomycetota</taxon>
        <taxon>Actinomycetes</taxon>
        <taxon>Pseudonocardiales</taxon>
        <taxon>Pseudonocardiaceae</taxon>
        <taxon>Kutzneria</taxon>
    </lineage>
</organism>